<dbReference type="Gene3D" id="3.30.560.10">
    <property type="entry name" value="Glucose Oxidase, domain 3"/>
    <property type="match status" value="2"/>
</dbReference>
<feature type="domain" description="Glucose-methanol-choline oxidoreductase N-terminal" evidence="16">
    <location>
        <begin position="34"/>
        <end position="263"/>
    </location>
</feature>
<dbReference type="GO" id="GO:0005576">
    <property type="term" value="C:extracellular region"/>
    <property type="evidence" value="ECO:0007669"/>
    <property type="project" value="UniProtKB-SubCell"/>
</dbReference>
<dbReference type="SUPFAM" id="SSF54373">
    <property type="entry name" value="FAD-linked reductases, C-terminal domain"/>
    <property type="match status" value="1"/>
</dbReference>
<comment type="function">
    <text evidence="9">Catalyzes the single-oxidation or sequential double oxidation reaction of carbohydrates primarily at carbon-2 and/or carbon-3 with the concomitant reduction of the flavin. The enzyme exhibits a broad sugar substrate specificity, oxidizing different aldopyranoses to the corresponding C-1, C-2, C-3 or C-1,2, C-2,3 and C-3,4 (di)dehydro sugars with substrate-specific regioselectivity. Accepts only a narrow range of electron acceptors such as substituted benzoquinones and complexed metal ions and reacts extremely slowly with O(2) as acceptor. May play a role in the natural recycling of plant matter by oxidizing all major monosaccharides in lignocellulose and by reducing quinone compounds or reactive radical species generated during lignin depolymerization.</text>
</comment>
<evidence type="ECO:0000256" key="9">
    <source>
        <dbReference type="ARBA" id="ARBA00024699"/>
    </source>
</evidence>
<comment type="subunit">
    <text evidence="4">Monomer.</text>
</comment>
<comment type="catalytic activity">
    <reaction evidence="14">
        <text>a pyranoside + acceptor = a pyranosid-3,4-diulose + reduced acceptor.</text>
        <dbReference type="EC" id="1.1.99.29"/>
    </reaction>
</comment>
<evidence type="ECO:0000256" key="10">
    <source>
        <dbReference type="ARBA" id="ARBA00033986"/>
    </source>
</evidence>
<dbReference type="AlphaFoldDB" id="A0A409XC69"/>
<keyword evidence="19" id="KW-1185">Reference proteome</keyword>
<evidence type="ECO:0000256" key="6">
    <source>
        <dbReference type="ARBA" id="ARBA00022525"/>
    </source>
</evidence>
<dbReference type="SUPFAM" id="SSF51905">
    <property type="entry name" value="FAD/NAD(P)-binding domain"/>
    <property type="match status" value="2"/>
</dbReference>
<evidence type="ECO:0000256" key="12">
    <source>
        <dbReference type="ARBA" id="ARBA00034029"/>
    </source>
</evidence>
<feature type="non-terminal residue" evidence="18">
    <location>
        <position position="787"/>
    </location>
</feature>
<gene>
    <name evidence="18" type="ORF">CVT25_012374</name>
</gene>
<evidence type="ECO:0000256" key="2">
    <source>
        <dbReference type="ARBA" id="ARBA00004613"/>
    </source>
</evidence>
<dbReference type="EMBL" id="NHYD01002103">
    <property type="protein sequence ID" value="PPQ88314.1"/>
    <property type="molecule type" value="Genomic_DNA"/>
</dbReference>
<evidence type="ECO:0000256" key="11">
    <source>
        <dbReference type="ARBA" id="ARBA00034010"/>
    </source>
</evidence>
<feature type="signal peptide" evidence="15">
    <location>
        <begin position="1"/>
        <end position="20"/>
    </location>
</feature>
<evidence type="ECO:0000256" key="5">
    <source>
        <dbReference type="ARBA" id="ARBA00013177"/>
    </source>
</evidence>
<sequence>MKTLCSIPIILSPLMLSVSGAVLQHVSQLPSTSYDFIIVGGGTAGPVVANRLSENPSFQVLLIEAGPTNAGVLNAIVPGFYTKLQKSIYDWNFTTVPGTGIHNRTIAYARGFILGGCSSHNGMLYTRGSKDDYDRWAKVTADPGWSWKNLMPYILKNERWTPSAVHGNGDFDPSVHGYNGRMFTTLPTSPQTFDPRILEVPKQLPDTFPFLRDINAGRPLGLGWIQASIGNGSRSSSATAYLSEAYTSRKNLDVLLNTKVLRVRGTSNSSFNFVEISGKHFLQSIVGKNLTDQPISSVTYSVTSNGFWDTLNTNVTLQNIAFAEWNNSKTGPYASPLTNFLGWSRLPSNSSVIKAFGDPSAGQNTPHIELLPHTASSQASQPGLSGALTLILVSPNSRGSVMLDEADPFGKPKIDLGFFTTDFDIHAMIEAIKLAEKFYSAPAWKGYIVERTSPSANATDDQLEEYIRGSAITSFHAAGSAAISARGASYGVVDPDLRVKGASGLRIVDASVMPFITSAHTQAPVYAIAERAADLIKGTAFHIFLRCAAWISHTDVSGAVLQHVNQLSSTSYDFIIVGGGTAGAVVANRLSENPSFQVLLIEAGPTNAGVLNAIVPGFYTNLQKSVYDWNFTTVPGTGINNRTIDYPRGFILGGCSSHNGLVYTRGSKDDYDRWAKVTADPGWSWKNLMPYILKNERWTPSAVHRNGDFDPSVHGYNGRMFTTLPTSPQTFDSRVLEVPKQLPDTFPFLRDMNAGTPLGLGNGVRLQDGSKLALVMDQGVALPQPIF</sequence>
<organism evidence="18 19">
    <name type="scientific">Psilocybe cyanescens</name>
    <dbReference type="NCBI Taxonomy" id="93625"/>
    <lineage>
        <taxon>Eukaryota</taxon>
        <taxon>Fungi</taxon>
        <taxon>Dikarya</taxon>
        <taxon>Basidiomycota</taxon>
        <taxon>Agaricomycotina</taxon>
        <taxon>Agaricomycetes</taxon>
        <taxon>Agaricomycetidae</taxon>
        <taxon>Agaricales</taxon>
        <taxon>Agaricineae</taxon>
        <taxon>Strophariaceae</taxon>
        <taxon>Psilocybe</taxon>
    </lineage>
</organism>
<evidence type="ECO:0000259" key="16">
    <source>
        <dbReference type="Pfam" id="PF00732"/>
    </source>
</evidence>
<comment type="catalytic activity">
    <reaction evidence="13">
        <text>a pyranoside + acceptor = a pyranosid-3-ulose + reduced acceptor.</text>
        <dbReference type="EC" id="1.1.99.29"/>
    </reaction>
</comment>
<evidence type="ECO:0000256" key="3">
    <source>
        <dbReference type="ARBA" id="ARBA00010790"/>
    </source>
</evidence>
<comment type="cofactor">
    <cofactor evidence="1">
        <name>FAD</name>
        <dbReference type="ChEBI" id="CHEBI:57692"/>
    </cofactor>
</comment>
<feature type="domain" description="Glucose-methanol-choline oxidoreductase C-terminal" evidence="17">
    <location>
        <begin position="395"/>
        <end position="529"/>
    </location>
</feature>
<evidence type="ECO:0000256" key="15">
    <source>
        <dbReference type="SAM" id="SignalP"/>
    </source>
</evidence>
<comment type="catalytic activity">
    <reaction evidence="11">
        <text>pyranose + acceptor = pyranos-2,3-diulose + reduced acceptor.</text>
        <dbReference type="EC" id="1.1.99.29"/>
    </reaction>
</comment>
<accession>A0A409XC69</accession>
<evidence type="ECO:0000259" key="17">
    <source>
        <dbReference type="Pfam" id="PF05199"/>
    </source>
</evidence>
<evidence type="ECO:0000256" key="4">
    <source>
        <dbReference type="ARBA" id="ARBA00011245"/>
    </source>
</evidence>
<comment type="caution">
    <text evidence="18">The sequence shown here is derived from an EMBL/GenBank/DDBJ whole genome shotgun (WGS) entry which is preliminary data.</text>
</comment>
<dbReference type="Pfam" id="PF05199">
    <property type="entry name" value="GMC_oxred_C"/>
    <property type="match status" value="1"/>
</dbReference>
<comment type="similarity">
    <text evidence="3">Belongs to the GMC oxidoreductase family.</text>
</comment>
<evidence type="ECO:0000256" key="8">
    <source>
        <dbReference type="ARBA" id="ARBA00022827"/>
    </source>
</evidence>
<comment type="catalytic activity">
    <reaction evidence="12">
        <text>pyranose + acceptor = pyranos-3-ulose + reduced acceptor.</text>
        <dbReference type="EC" id="1.1.99.29"/>
    </reaction>
</comment>
<proteinExistence type="inferred from homology"/>
<evidence type="ECO:0000256" key="7">
    <source>
        <dbReference type="ARBA" id="ARBA00022630"/>
    </source>
</evidence>
<evidence type="ECO:0000313" key="18">
    <source>
        <dbReference type="EMBL" id="PPQ88314.1"/>
    </source>
</evidence>
<comment type="subcellular location">
    <subcellularLocation>
        <location evidence="2">Secreted</location>
    </subcellularLocation>
</comment>
<keyword evidence="8" id="KW-0274">FAD</keyword>
<keyword evidence="7" id="KW-0285">Flavoprotein</keyword>
<dbReference type="InterPro" id="IPR007867">
    <property type="entry name" value="GMC_OxRtase_C"/>
</dbReference>
<reference evidence="18 19" key="1">
    <citation type="journal article" date="2018" name="Evol. Lett.">
        <title>Horizontal gene cluster transfer increased hallucinogenic mushroom diversity.</title>
        <authorList>
            <person name="Reynolds H.T."/>
            <person name="Vijayakumar V."/>
            <person name="Gluck-Thaler E."/>
            <person name="Korotkin H.B."/>
            <person name="Matheny P.B."/>
            <person name="Slot J.C."/>
        </authorList>
    </citation>
    <scope>NUCLEOTIDE SEQUENCE [LARGE SCALE GENOMIC DNA]</scope>
    <source>
        <strain evidence="18 19">2631</strain>
    </source>
</reference>
<evidence type="ECO:0000256" key="13">
    <source>
        <dbReference type="ARBA" id="ARBA00034050"/>
    </source>
</evidence>
<dbReference type="Gene3D" id="3.50.50.60">
    <property type="entry name" value="FAD/NAD(P)-binding domain"/>
    <property type="match status" value="3"/>
</dbReference>
<dbReference type="InParanoid" id="A0A409XC69"/>
<dbReference type="OrthoDB" id="269227at2759"/>
<dbReference type="GO" id="GO:0033718">
    <property type="term" value="F:pyranose dehydrogenase (acceptor) activity"/>
    <property type="evidence" value="ECO:0007669"/>
    <property type="project" value="UniProtKB-EC"/>
</dbReference>
<dbReference type="GO" id="GO:0050660">
    <property type="term" value="F:flavin adenine dinucleotide binding"/>
    <property type="evidence" value="ECO:0007669"/>
    <property type="project" value="InterPro"/>
</dbReference>
<feature type="domain" description="Glucose-methanol-choline oxidoreductase N-terminal" evidence="16">
    <location>
        <begin position="572"/>
        <end position="696"/>
    </location>
</feature>
<dbReference type="Pfam" id="PF00732">
    <property type="entry name" value="GMC_oxred_N"/>
    <property type="match status" value="2"/>
</dbReference>
<evidence type="ECO:0000256" key="1">
    <source>
        <dbReference type="ARBA" id="ARBA00001974"/>
    </source>
</evidence>
<dbReference type="InterPro" id="IPR036188">
    <property type="entry name" value="FAD/NAD-bd_sf"/>
</dbReference>
<keyword evidence="6" id="KW-0964">Secreted</keyword>
<evidence type="ECO:0000256" key="14">
    <source>
        <dbReference type="ARBA" id="ARBA00034059"/>
    </source>
</evidence>
<dbReference type="PANTHER" id="PTHR11552">
    <property type="entry name" value="GLUCOSE-METHANOL-CHOLINE GMC OXIDOREDUCTASE"/>
    <property type="match status" value="1"/>
</dbReference>
<feature type="chain" id="PRO_5019488502" description="pyranose dehydrogenase (acceptor)" evidence="15">
    <location>
        <begin position="21"/>
        <end position="787"/>
    </location>
</feature>
<evidence type="ECO:0000313" key="19">
    <source>
        <dbReference type="Proteomes" id="UP000283269"/>
    </source>
</evidence>
<comment type="catalytic activity">
    <reaction evidence="10">
        <text>pyranose + acceptor = pyranos-2-ulose + reduced acceptor.</text>
        <dbReference type="EC" id="1.1.99.29"/>
    </reaction>
</comment>
<name>A0A409XC69_PSICY</name>
<protein>
    <recommendedName>
        <fullName evidence="5">pyranose dehydrogenase (acceptor)</fullName>
        <ecNumber evidence="5">1.1.99.29</ecNumber>
    </recommendedName>
</protein>
<keyword evidence="15" id="KW-0732">Signal</keyword>
<dbReference type="PANTHER" id="PTHR11552:SF147">
    <property type="entry name" value="CHOLINE DEHYDROGENASE, MITOCHONDRIAL"/>
    <property type="match status" value="1"/>
</dbReference>
<dbReference type="Proteomes" id="UP000283269">
    <property type="component" value="Unassembled WGS sequence"/>
</dbReference>
<dbReference type="STRING" id="93625.A0A409XC69"/>
<dbReference type="InterPro" id="IPR012132">
    <property type="entry name" value="GMC_OxRdtase"/>
</dbReference>
<dbReference type="InterPro" id="IPR000172">
    <property type="entry name" value="GMC_OxRdtase_N"/>
</dbReference>
<dbReference type="EC" id="1.1.99.29" evidence="5"/>